<proteinExistence type="predicted"/>
<keyword evidence="3" id="KW-1185">Reference proteome</keyword>
<feature type="signal peptide" evidence="1">
    <location>
        <begin position="1"/>
        <end position="20"/>
    </location>
</feature>
<evidence type="ECO:0000313" key="2">
    <source>
        <dbReference type="EMBL" id="GAA4051675.1"/>
    </source>
</evidence>
<name>A0ABP7USI6_9BACT</name>
<dbReference type="Proteomes" id="UP001501469">
    <property type="component" value="Unassembled WGS sequence"/>
</dbReference>
<gene>
    <name evidence="2" type="ORF">GCM10022409_43220</name>
</gene>
<dbReference type="Gene3D" id="2.60.40.2810">
    <property type="match status" value="1"/>
</dbReference>
<organism evidence="2 3">
    <name type="scientific">Hymenobacter glaciei</name>
    <dbReference type="NCBI Taxonomy" id="877209"/>
    <lineage>
        <taxon>Bacteria</taxon>
        <taxon>Pseudomonadati</taxon>
        <taxon>Bacteroidota</taxon>
        <taxon>Cytophagia</taxon>
        <taxon>Cytophagales</taxon>
        <taxon>Hymenobacteraceae</taxon>
        <taxon>Hymenobacter</taxon>
    </lineage>
</organism>
<dbReference type="RefSeq" id="WP_345058790.1">
    <property type="nucleotide sequence ID" value="NZ_BAABDK010000032.1"/>
</dbReference>
<sequence length="236" mass="23978">MKLLLQTLVLLLLLALPGWSQDGLPANMAPFGHSASNAPISKPVASVRRVQRPTVAAVASNVTTVVAVGAGNAVIPSVQFTSSNPISTITFTLTAANSANGTLYGYNPANNSISAAVAVGTSSLNFGTYPGLAFQPAAGFIGTYTFTYTLTNNLGEVSNSATYTINVSNLVARSQTSQILLSSFGATALSLPLTGTPDAGRTISNYRIKSLPASGAGVLSLSGTPVTVNQVISAAK</sequence>
<comment type="caution">
    <text evidence="2">The sequence shown here is derived from an EMBL/GenBank/DDBJ whole genome shotgun (WGS) entry which is preliminary data.</text>
</comment>
<dbReference type="EMBL" id="BAABDK010000032">
    <property type="protein sequence ID" value="GAA4051675.1"/>
    <property type="molecule type" value="Genomic_DNA"/>
</dbReference>
<keyword evidence="1" id="KW-0732">Signal</keyword>
<evidence type="ECO:0000313" key="3">
    <source>
        <dbReference type="Proteomes" id="UP001501469"/>
    </source>
</evidence>
<accession>A0ABP7USI6</accession>
<reference evidence="3" key="1">
    <citation type="journal article" date="2019" name="Int. J. Syst. Evol. Microbiol.">
        <title>The Global Catalogue of Microorganisms (GCM) 10K type strain sequencing project: providing services to taxonomists for standard genome sequencing and annotation.</title>
        <authorList>
            <consortium name="The Broad Institute Genomics Platform"/>
            <consortium name="The Broad Institute Genome Sequencing Center for Infectious Disease"/>
            <person name="Wu L."/>
            <person name="Ma J."/>
        </authorList>
    </citation>
    <scope>NUCLEOTIDE SEQUENCE [LARGE SCALE GENOMIC DNA]</scope>
    <source>
        <strain evidence="3">JCM 17225</strain>
    </source>
</reference>
<protein>
    <submittedName>
        <fullName evidence="2">Uncharacterized protein</fullName>
    </submittedName>
</protein>
<feature type="chain" id="PRO_5045981982" evidence="1">
    <location>
        <begin position="21"/>
        <end position="236"/>
    </location>
</feature>
<evidence type="ECO:0000256" key="1">
    <source>
        <dbReference type="SAM" id="SignalP"/>
    </source>
</evidence>